<dbReference type="Proteomes" id="UP000499080">
    <property type="component" value="Unassembled WGS sequence"/>
</dbReference>
<protein>
    <submittedName>
        <fullName evidence="1">Uncharacterized protein</fullName>
    </submittedName>
</protein>
<accession>A0A4Y2STU8</accession>
<organism evidence="1 3">
    <name type="scientific">Araneus ventricosus</name>
    <name type="common">Orbweaver spider</name>
    <name type="synonym">Epeira ventricosa</name>
    <dbReference type="NCBI Taxonomy" id="182803"/>
    <lineage>
        <taxon>Eukaryota</taxon>
        <taxon>Metazoa</taxon>
        <taxon>Ecdysozoa</taxon>
        <taxon>Arthropoda</taxon>
        <taxon>Chelicerata</taxon>
        <taxon>Arachnida</taxon>
        <taxon>Araneae</taxon>
        <taxon>Araneomorphae</taxon>
        <taxon>Entelegynae</taxon>
        <taxon>Araneoidea</taxon>
        <taxon>Araneidae</taxon>
        <taxon>Araneus</taxon>
    </lineage>
</organism>
<sequence length="96" mass="11153">MRFTEFLDGFQANEYRSWRQTWRSFGEVGVEMKALENTRIMTLFLLEPRSGGSPGEFHVTPGPVGKLYMPEVLKQVNLFEFLFVVRAGKLRVTESY</sequence>
<dbReference type="AlphaFoldDB" id="A0A4Y2STU8"/>
<reference evidence="1 3" key="1">
    <citation type="journal article" date="2019" name="Sci. Rep.">
        <title>Orb-weaving spider Araneus ventricosus genome elucidates the spidroin gene catalogue.</title>
        <authorList>
            <person name="Kono N."/>
            <person name="Nakamura H."/>
            <person name="Ohtoshi R."/>
            <person name="Moran D.A.P."/>
            <person name="Shinohara A."/>
            <person name="Yoshida Y."/>
            <person name="Fujiwara M."/>
            <person name="Mori M."/>
            <person name="Tomita M."/>
            <person name="Arakawa K."/>
        </authorList>
    </citation>
    <scope>NUCLEOTIDE SEQUENCE [LARGE SCALE GENOMIC DNA]</scope>
</reference>
<dbReference type="EMBL" id="BGPR01023993">
    <property type="protein sequence ID" value="GBN91637.1"/>
    <property type="molecule type" value="Genomic_DNA"/>
</dbReference>
<comment type="caution">
    <text evidence="1">The sequence shown here is derived from an EMBL/GenBank/DDBJ whole genome shotgun (WGS) entry which is preliminary data.</text>
</comment>
<evidence type="ECO:0000313" key="1">
    <source>
        <dbReference type="EMBL" id="GBN91637.1"/>
    </source>
</evidence>
<name>A0A4Y2STU8_ARAVE</name>
<proteinExistence type="predicted"/>
<evidence type="ECO:0000313" key="2">
    <source>
        <dbReference type="EMBL" id="GBN91638.1"/>
    </source>
</evidence>
<dbReference type="EMBL" id="BGPR01023994">
    <property type="protein sequence ID" value="GBN91638.1"/>
    <property type="molecule type" value="Genomic_DNA"/>
</dbReference>
<gene>
    <name evidence="1" type="ORF">AVEN_262313_1</name>
    <name evidence="2" type="ORF">AVEN_78047_1</name>
</gene>
<evidence type="ECO:0000313" key="3">
    <source>
        <dbReference type="Proteomes" id="UP000499080"/>
    </source>
</evidence>
<keyword evidence="3" id="KW-1185">Reference proteome</keyword>